<comment type="subcellular location">
    <subcellularLocation>
        <location evidence="2">Cytoplasm</location>
    </subcellularLocation>
    <subcellularLocation>
        <location evidence="1">Membrane</location>
        <topology evidence="1">Single-pass membrane protein</topology>
    </subcellularLocation>
</comment>
<keyword evidence="4" id="KW-0812">Transmembrane</keyword>
<evidence type="ECO:0000256" key="2">
    <source>
        <dbReference type="ARBA" id="ARBA00004496"/>
    </source>
</evidence>
<dbReference type="RefSeq" id="XP_022378386.1">
    <property type="nucleotide sequence ID" value="XM_022522678.1"/>
</dbReference>
<dbReference type="PANTHER" id="PTHR15352:SF3">
    <property type="entry name" value="INOSITOL 1,4,5-TRIPHOSPHATE RECEPTOR ASSOCIATED 2"/>
    <property type="match status" value="1"/>
</dbReference>
<dbReference type="Pfam" id="PF14662">
    <property type="entry name" value="KASH_CCD"/>
    <property type="match status" value="1"/>
</dbReference>
<proteinExistence type="predicted"/>
<dbReference type="InterPro" id="IPR008677">
    <property type="entry name" value="MRVI1"/>
</dbReference>
<keyword evidence="5" id="KW-1133">Transmembrane helix</keyword>
<evidence type="ECO:0000256" key="4">
    <source>
        <dbReference type="ARBA" id="ARBA00022692"/>
    </source>
</evidence>
<dbReference type="OrthoDB" id="10062605at2759"/>
<protein>
    <submittedName>
        <fullName evidence="12">Lymphoid-restricted membrane protein</fullName>
    </submittedName>
</protein>
<name>A0A2Y9KXF3_ENHLU</name>
<dbReference type="KEGG" id="elk:111159960"/>
<evidence type="ECO:0000256" key="9">
    <source>
        <dbReference type="SAM" id="MobiDB-lite"/>
    </source>
</evidence>
<evidence type="ECO:0000256" key="7">
    <source>
        <dbReference type="ARBA" id="ARBA00023136"/>
    </source>
</evidence>
<evidence type="ECO:0000256" key="8">
    <source>
        <dbReference type="SAM" id="Coils"/>
    </source>
</evidence>
<dbReference type="InterPro" id="IPR028168">
    <property type="entry name" value="KASH5_CC"/>
</dbReference>
<dbReference type="GeneID" id="111159960"/>
<dbReference type="SUPFAM" id="SSF100934">
    <property type="entry name" value="Heat shock protein 70kD (HSP70), C-terminal subdomain"/>
    <property type="match status" value="1"/>
</dbReference>
<dbReference type="AlphaFoldDB" id="A0A2Y9KXF3"/>
<evidence type="ECO:0000256" key="1">
    <source>
        <dbReference type="ARBA" id="ARBA00004167"/>
    </source>
</evidence>
<keyword evidence="6 8" id="KW-0175">Coiled coil</keyword>
<dbReference type="PANTHER" id="PTHR15352">
    <property type="entry name" value="LYMPHOID-RESTRICTED MEMBRANE PROTEIN, JAW1"/>
    <property type="match status" value="1"/>
</dbReference>
<feature type="region of interest" description="Disordered" evidence="9">
    <location>
        <begin position="95"/>
        <end position="146"/>
    </location>
</feature>
<dbReference type="InterPro" id="IPR029048">
    <property type="entry name" value="HSP70_C_sf"/>
</dbReference>
<keyword evidence="3" id="KW-0963">Cytoplasm</keyword>
<sequence length="693" mass="79736">MIGGRSTMAAVRKVTDKRHNPVESICRKIRAIQKREDISDPVRQILKYQSSNFDSPQINTEKDIEEVLKNMATTPIPSPNTFFSSTARDNAIITSPQIRSPRTPSISHLRSPENATYPVPLTSSEHLSRPRPESCQNSTSWASQTRKGEHFSTKDLNNHCENHFNALTLDFDSTSDKNSECLTPQESVVKKLSLNEAGKYCSVGVAKIIDYLRQESSQNYEDSGLEKLWNILDPKKGDLHVDLEIFHAIMKEWMACFKMTTDKREPTSWSFEALSGDSSKGVLEVSDLMTYVADLHSNKQKLEEENNKFKSALETLEDANCQLSKDCTALRHQIKSAHQAIMRTNLLEEELEELKIGMNASEEQKTVIVAQNKQLETENRALILKIRILQEENTKNIMDIYKLEKKIEELSKTETEHQMQLHTYENTLLNKDASLRKKDLSIEELKSTIIEYGTIIENLRGDKNKLTHELQHLQQELIINGIQLNISGECNRIISEEEKSLHCELILAQSAEVATQAPRQCSLISLSSLDMMMDQEMLLLRKLEQKVVELTAMLQKPELYNLCTREEVSEVETIMGSTLQWETDSEITVKEKWENKLTEVKYIMEEKLNLCILMLNSLRNHEESLDKEFVKLIEILKRFRMEYFYFTEEFLSRQNQREALEQVQGDAVKQEAVVRKKVQGTSQWPDDRAEQVG</sequence>
<dbReference type="Proteomes" id="UP000248482">
    <property type="component" value="Unplaced"/>
</dbReference>
<evidence type="ECO:0000256" key="3">
    <source>
        <dbReference type="ARBA" id="ARBA00022490"/>
    </source>
</evidence>
<feature type="compositionally biased region" description="Polar residues" evidence="9">
    <location>
        <begin position="95"/>
        <end position="108"/>
    </location>
</feature>
<organism evidence="11 12">
    <name type="scientific">Enhydra lutris kenyoni</name>
    <name type="common">northern sea otter</name>
    <dbReference type="NCBI Taxonomy" id="391180"/>
    <lineage>
        <taxon>Eukaryota</taxon>
        <taxon>Metazoa</taxon>
        <taxon>Chordata</taxon>
        <taxon>Craniata</taxon>
        <taxon>Vertebrata</taxon>
        <taxon>Euteleostomi</taxon>
        <taxon>Mammalia</taxon>
        <taxon>Eutheria</taxon>
        <taxon>Laurasiatheria</taxon>
        <taxon>Carnivora</taxon>
        <taxon>Caniformia</taxon>
        <taxon>Musteloidea</taxon>
        <taxon>Mustelidae</taxon>
        <taxon>Lutrinae</taxon>
        <taxon>Enhydra</taxon>
    </lineage>
</organism>
<evidence type="ECO:0000313" key="11">
    <source>
        <dbReference type="Proteomes" id="UP000248482"/>
    </source>
</evidence>
<gene>
    <name evidence="12" type="primary">LOC111159960</name>
</gene>
<dbReference type="GO" id="GO:0005789">
    <property type="term" value="C:endoplasmic reticulum membrane"/>
    <property type="evidence" value="ECO:0007669"/>
    <property type="project" value="TreeGrafter"/>
</dbReference>
<dbReference type="STRING" id="391180.A0A2Y9KXF3"/>
<evidence type="ECO:0000313" key="12">
    <source>
        <dbReference type="RefSeq" id="XP_022378386.1"/>
    </source>
</evidence>
<evidence type="ECO:0000256" key="6">
    <source>
        <dbReference type="ARBA" id="ARBA00023054"/>
    </source>
</evidence>
<accession>A0A2Y9KXF3</accession>
<evidence type="ECO:0000256" key="5">
    <source>
        <dbReference type="ARBA" id="ARBA00022989"/>
    </source>
</evidence>
<feature type="coiled-coil region" evidence="8">
    <location>
        <begin position="292"/>
        <end position="392"/>
    </location>
</feature>
<evidence type="ECO:0000259" key="10">
    <source>
        <dbReference type="Pfam" id="PF14662"/>
    </source>
</evidence>
<keyword evidence="7" id="KW-0472">Membrane</keyword>
<feature type="compositionally biased region" description="Polar residues" evidence="9">
    <location>
        <begin position="134"/>
        <end position="145"/>
    </location>
</feature>
<feature type="domain" description="KASH5-like coiled-coil" evidence="10">
    <location>
        <begin position="284"/>
        <end position="472"/>
    </location>
</feature>
<keyword evidence="11" id="KW-1185">Reference proteome</keyword>
<reference evidence="12" key="1">
    <citation type="submission" date="2025-08" db="UniProtKB">
        <authorList>
            <consortium name="RefSeq"/>
        </authorList>
    </citation>
    <scope>IDENTIFICATION</scope>
    <source>
        <tissue evidence="12">Blood</tissue>
    </source>
</reference>